<dbReference type="AlphaFoldDB" id="A0A8H7QIR6"/>
<evidence type="ECO:0000256" key="1">
    <source>
        <dbReference type="SAM" id="MobiDB-lite"/>
    </source>
</evidence>
<proteinExistence type="predicted"/>
<accession>A0A8H7QIR6</accession>
<organism evidence="2 3">
    <name type="scientific">Mucor saturninus</name>
    <dbReference type="NCBI Taxonomy" id="64648"/>
    <lineage>
        <taxon>Eukaryota</taxon>
        <taxon>Fungi</taxon>
        <taxon>Fungi incertae sedis</taxon>
        <taxon>Mucoromycota</taxon>
        <taxon>Mucoromycotina</taxon>
        <taxon>Mucoromycetes</taxon>
        <taxon>Mucorales</taxon>
        <taxon>Mucorineae</taxon>
        <taxon>Mucoraceae</taxon>
        <taxon>Mucor</taxon>
    </lineage>
</organism>
<feature type="compositionally biased region" description="Polar residues" evidence="1">
    <location>
        <begin position="69"/>
        <end position="90"/>
    </location>
</feature>
<evidence type="ECO:0000313" key="3">
    <source>
        <dbReference type="Proteomes" id="UP000603453"/>
    </source>
</evidence>
<evidence type="ECO:0000313" key="2">
    <source>
        <dbReference type="EMBL" id="KAG2192964.1"/>
    </source>
</evidence>
<sequence length="97" mass="10579">MPGPGTIFSLGAVGAAAVYASNRRSSMTSDSEDTSPIALARRRSSTVIADHDWPSRKQPEYMWLRDNGASFSHNSKPKYPTSQRSKSAGQLEQHVAK</sequence>
<comment type="caution">
    <text evidence="2">The sequence shown here is derived from an EMBL/GenBank/DDBJ whole genome shotgun (WGS) entry which is preliminary data.</text>
</comment>
<reference evidence="2" key="1">
    <citation type="submission" date="2020-12" db="EMBL/GenBank/DDBJ databases">
        <title>Metabolic potential, ecology and presence of endohyphal bacteria is reflected in genomic diversity of Mucoromycotina.</title>
        <authorList>
            <person name="Muszewska A."/>
            <person name="Okrasinska A."/>
            <person name="Steczkiewicz K."/>
            <person name="Drgas O."/>
            <person name="Orlowska M."/>
            <person name="Perlinska-Lenart U."/>
            <person name="Aleksandrzak-Piekarczyk T."/>
            <person name="Szatraj K."/>
            <person name="Zielenkiewicz U."/>
            <person name="Pilsyk S."/>
            <person name="Malc E."/>
            <person name="Mieczkowski P."/>
            <person name="Kruszewska J.S."/>
            <person name="Biernat P."/>
            <person name="Pawlowska J."/>
        </authorList>
    </citation>
    <scope>NUCLEOTIDE SEQUENCE</scope>
    <source>
        <strain evidence="2">WA0000017839</strain>
    </source>
</reference>
<dbReference type="EMBL" id="JAEPRD010000257">
    <property type="protein sequence ID" value="KAG2192964.1"/>
    <property type="molecule type" value="Genomic_DNA"/>
</dbReference>
<keyword evidence="3" id="KW-1185">Reference proteome</keyword>
<gene>
    <name evidence="2" type="ORF">INT47_005690</name>
</gene>
<protein>
    <submittedName>
        <fullName evidence="2">Uncharacterized protein</fullName>
    </submittedName>
</protein>
<name>A0A8H7QIR6_9FUNG</name>
<dbReference type="Proteomes" id="UP000603453">
    <property type="component" value="Unassembled WGS sequence"/>
</dbReference>
<feature type="region of interest" description="Disordered" evidence="1">
    <location>
        <begin position="66"/>
        <end position="97"/>
    </location>
</feature>
<dbReference type="OrthoDB" id="2384350at2759"/>